<feature type="transmembrane region" description="Helical" evidence="1">
    <location>
        <begin position="122"/>
        <end position="142"/>
    </location>
</feature>
<comment type="caution">
    <text evidence="2">The sequence shown here is derived from an EMBL/GenBank/DDBJ whole genome shotgun (WGS) entry which is preliminary data.</text>
</comment>
<keyword evidence="1" id="KW-0812">Transmembrane</keyword>
<evidence type="ECO:0000313" key="3">
    <source>
        <dbReference type="Proteomes" id="UP001501221"/>
    </source>
</evidence>
<dbReference type="Proteomes" id="UP001501221">
    <property type="component" value="Unassembled WGS sequence"/>
</dbReference>
<dbReference type="EMBL" id="BAAAFM010000003">
    <property type="protein sequence ID" value="GAA0204188.1"/>
    <property type="molecule type" value="Genomic_DNA"/>
</dbReference>
<gene>
    <name evidence="2" type="ORF">GCM10009123_09360</name>
</gene>
<name>A0ABN0SWX2_9GAMM</name>
<sequence>MQLKEGKDEVITAGHFNLVWPTEKETLTSKQQALEGDSEGESSVIKSALLDNDQHPATHLNISKNQNFSEVSHSIKIHSTQRAISLTGFSDGVYYAKLFDANKQAVSNTVRVIIEHHSMLKVWLIFLSGATLFLILIGYMLVTVFRHKEEA</sequence>
<proteinExistence type="predicted"/>
<reference evidence="2 3" key="1">
    <citation type="journal article" date="2019" name="Int. J. Syst. Evol. Microbiol.">
        <title>The Global Catalogue of Microorganisms (GCM) 10K type strain sequencing project: providing services to taxonomists for standard genome sequencing and annotation.</title>
        <authorList>
            <consortium name="The Broad Institute Genomics Platform"/>
            <consortium name="The Broad Institute Genome Sequencing Center for Infectious Disease"/>
            <person name="Wu L."/>
            <person name="Ma J."/>
        </authorList>
    </citation>
    <scope>NUCLEOTIDE SEQUENCE [LARGE SCALE GENOMIC DNA]</scope>
    <source>
        <strain evidence="2 3">JCM 16211</strain>
    </source>
</reference>
<keyword evidence="1" id="KW-0472">Membrane</keyword>
<accession>A0ABN0SWX2</accession>
<keyword evidence="3" id="KW-1185">Reference proteome</keyword>
<protein>
    <submittedName>
        <fullName evidence="2">Uncharacterized protein</fullName>
    </submittedName>
</protein>
<evidence type="ECO:0000313" key="2">
    <source>
        <dbReference type="EMBL" id="GAA0204188.1"/>
    </source>
</evidence>
<evidence type="ECO:0000256" key="1">
    <source>
        <dbReference type="SAM" id="Phobius"/>
    </source>
</evidence>
<keyword evidence="1" id="KW-1133">Transmembrane helix</keyword>
<organism evidence="2 3">
    <name type="scientific">Kangiella japonica</name>
    <dbReference type="NCBI Taxonomy" id="647384"/>
    <lineage>
        <taxon>Bacteria</taxon>
        <taxon>Pseudomonadati</taxon>
        <taxon>Pseudomonadota</taxon>
        <taxon>Gammaproteobacteria</taxon>
        <taxon>Kangiellales</taxon>
        <taxon>Kangiellaceae</taxon>
        <taxon>Kangiella</taxon>
    </lineage>
</organism>